<dbReference type="AlphaFoldDB" id="A0A1I7W985"/>
<feature type="chain" id="PRO_5009310526" evidence="1">
    <location>
        <begin position="18"/>
        <end position="111"/>
    </location>
</feature>
<evidence type="ECO:0000256" key="1">
    <source>
        <dbReference type="SAM" id="SignalP"/>
    </source>
</evidence>
<reference evidence="3" key="1">
    <citation type="submission" date="2016-11" db="UniProtKB">
        <authorList>
            <consortium name="WormBaseParasite"/>
        </authorList>
    </citation>
    <scope>IDENTIFICATION</scope>
</reference>
<evidence type="ECO:0000313" key="3">
    <source>
        <dbReference type="WBParaSite" id="Hba_01216"/>
    </source>
</evidence>
<sequence>MQFVLFCLGLLLYHMHSFNVCSSFSTLNSSLYREAFLQAFVLDPQYWWMCVLKSSGRPSKFDFYESSKISLLINYLEFSPMGLRFPGRIFGTEKRQKNKMCYHFETHCRII</sequence>
<name>A0A1I7W985_HETBA</name>
<dbReference type="Proteomes" id="UP000095283">
    <property type="component" value="Unplaced"/>
</dbReference>
<proteinExistence type="predicted"/>
<keyword evidence="2" id="KW-1185">Reference proteome</keyword>
<evidence type="ECO:0000313" key="2">
    <source>
        <dbReference type="Proteomes" id="UP000095283"/>
    </source>
</evidence>
<dbReference type="WBParaSite" id="Hba_01216">
    <property type="protein sequence ID" value="Hba_01216"/>
    <property type="gene ID" value="Hba_01216"/>
</dbReference>
<accession>A0A1I7W985</accession>
<feature type="signal peptide" evidence="1">
    <location>
        <begin position="1"/>
        <end position="17"/>
    </location>
</feature>
<protein>
    <submittedName>
        <fullName evidence="3">Secreted protein</fullName>
    </submittedName>
</protein>
<organism evidence="2 3">
    <name type="scientific">Heterorhabditis bacteriophora</name>
    <name type="common">Entomopathogenic nematode worm</name>
    <dbReference type="NCBI Taxonomy" id="37862"/>
    <lineage>
        <taxon>Eukaryota</taxon>
        <taxon>Metazoa</taxon>
        <taxon>Ecdysozoa</taxon>
        <taxon>Nematoda</taxon>
        <taxon>Chromadorea</taxon>
        <taxon>Rhabditida</taxon>
        <taxon>Rhabditina</taxon>
        <taxon>Rhabditomorpha</taxon>
        <taxon>Strongyloidea</taxon>
        <taxon>Heterorhabditidae</taxon>
        <taxon>Heterorhabditis</taxon>
    </lineage>
</organism>
<keyword evidence="1" id="KW-0732">Signal</keyword>